<dbReference type="InterPro" id="IPR036576">
    <property type="entry name" value="WRKY_dom_sf"/>
</dbReference>
<feature type="domain" description="WRKY" evidence="7">
    <location>
        <begin position="467"/>
        <end position="502"/>
    </location>
</feature>
<evidence type="ECO:0000313" key="9">
    <source>
        <dbReference type="Proteomes" id="UP000265618"/>
    </source>
</evidence>
<keyword evidence="4" id="KW-0804">Transcription</keyword>
<organism evidence="8 9">
    <name type="scientific">Kipferlia bialata</name>
    <dbReference type="NCBI Taxonomy" id="797122"/>
    <lineage>
        <taxon>Eukaryota</taxon>
        <taxon>Metamonada</taxon>
        <taxon>Carpediemonas-like organisms</taxon>
        <taxon>Kipferlia</taxon>
    </lineage>
</organism>
<dbReference type="PROSITE" id="PS50811">
    <property type="entry name" value="WRKY"/>
    <property type="match status" value="2"/>
</dbReference>
<dbReference type="InterPro" id="IPR003657">
    <property type="entry name" value="WRKY_dom"/>
</dbReference>
<feature type="non-terminal residue" evidence="8">
    <location>
        <position position="1"/>
    </location>
</feature>
<name>A0A9K3CRW0_9EUKA</name>
<feature type="compositionally biased region" description="Basic and acidic residues" evidence="6">
    <location>
        <begin position="107"/>
        <end position="141"/>
    </location>
</feature>
<proteinExistence type="predicted"/>
<feature type="compositionally biased region" description="Basic and acidic residues" evidence="6">
    <location>
        <begin position="169"/>
        <end position="186"/>
    </location>
</feature>
<feature type="compositionally biased region" description="Polar residues" evidence="6">
    <location>
        <begin position="302"/>
        <end position="317"/>
    </location>
</feature>
<gene>
    <name evidence="8" type="ORF">KIPB_003196</name>
</gene>
<evidence type="ECO:0000313" key="8">
    <source>
        <dbReference type="EMBL" id="GIQ82113.1"/>
    </source>
</evidence>
<keyword evidence="5" id="KW-0539">Nucleus</keyword>
<sequence>MYQPYQSDHGSQYSDSFRGRDASRLGAPSGDAPSQVPPVQGLVTSPTGLLSYAGSGLRLDTQRGMVASSVSQDISSIVDRDRERDGERERERERDRSYGRGRAWSVGRERERERSGRDYTPELRGDRDRDYYSRREGERESSQGPNIDGASALATAAQSMGTDNQRGYSSERDYRRSVTSEWDGQRDGSASLMDRERERESAGGYSVPRGVGAYQASPKGVMSGLGQRMPNLGHSGIVVDPTCSVDGGAGYKSYSTLHDGARDRGADREREGGAYGAAQVIASMSRNVHDKPPEKQREASMTPGQGASAPRSSASTRFSVPAHILEDGYQWRKYGQKLSKSATHPTCYFKCAHPNCPVKRQIYHDPSGSGDQGFASRYQGTHSHPAPLYLSCEVTSQAHLAFVATRGSEFDYSPGVLPVDALGDHVYNDRKRQLTRKVGERVSVSDLVSKRVEGEHVRQLKVTINSPDVDPLKDCLMWRKYGQKRVKKASYLKAYFKCAVAR</sequence>
<evidence type="ECO:0000256" key="2">
    <source>
        <dbReference type="ARBA" id="ARBA00023015"/>
    </source>
</evidence>
<feature type="compositionally biased region" description="Basic and acidic residues" evidence="6">
    <location>
        <begin position="78"/>
        <end position="98"/>
    </location>
</feature>
<keyword evidence="9" id="KW-1185">Reference proteome</keyword>
<dbReference type="AlphaFoldDB" id="A0A9K3CRW0"/>
<dbReference type="SUPFAM" id="SSF118290">
    <property type="entry name" value="WRKY DNA-binding domain"/>
    <property type="match status" value="2"/>
</dbReference>
<feature type="compositionally biased region" description="Polar residues" evidence="6">
    <location>
        <begin position="156"/>
        <end position="168"/>
    </location>
</feature>
<keyword evidence="2" id="KW-0805">Transcription regulation</keyword>
<dbReference type="SMART" id="SM00774">
    <property type="entry name" value="WRKY"/>
    <property type="match status" value="1"/>
</dbReference>
<feature type="region of interest" description="Disordered" evidence="6">
    <location>
        <begin position="1"/>
        <end position="211"/>
    </location>
</feature>
<feature type="compositionally biased region" description="Basic and acidic residues" evidence="6">
    <location>
        <begin position="287"/>
        <end position="298"/>
    </location>
</feature>
<evidence type="ECO:0000256" key="6">
    <source>
        <dbReference type="SAM" id="MobiDB-lite"/>
    </source>
</evidence>
<dbReference type="OrthoDB" id="1918969at2759"/>
<comment type="caution">
    <text evidence="8">The sequence shown here is derived from an EMBL/GenBank/DDBJ whole genome shotgun (WGS) entry which is preliminary data.</text>
</comment>
<feature type="compositionally biased region" description="Polar residues" evidence="6">
    <location>
        <begin position="1"/>
        <end position="15"/>
    </location>
</feature>
<keyword evidence="3" id="KW-0238">DNA-binding</keyword>
<dbReference type="GO" id="GO:0043565">
    <property type="term" value="F:sequence-specific DNA binding"/>
    <property type="evidence" value="ECO:0007669"/>
    <property type="project" value="InterPro"/>
</dbReference>
<feature type="compositionally biased region" description="Low complexity" evidence="6">
    <location>
        <begin position="68"/>
        <end position="77"/>
    </location>
</feature>
<protein>
    <recommendedName>
        <fullName evidence="7">WRKY domain-containing protein</fullName>
    </recommendedName>
</protein>
<feature type="region of interest" description="Disordered" evidence="6">
    <location>
        <begin position="283"/>
        <end position="317"/>
    </location>
</feature>
<evidence type="ECO:0000256" key="4">
    <source>
        <dbReference type="ARBA" id="ARBA00023163"/>
    </source>
</evidence>
<dbReference type="Proteomes" id="UP000265618">
    <property type="component" value="Unassembled WGS sequence"/>
</dbReference>
<dbReference type="Pfam" id="PF03106">
    <property type="entry name" value="WRKY"/>
    <property type="match status" value="2"/>
</dbReference>
<dbReference type="EMBL" id="BDIP01000596">
    <property type="protein sequence ID" value="GIQ82113.1"/>
    <property type="molecule type" value="Genomic_DNA"/>
</dbReference>
<reference evidence="8 9" key="1">
    <citation type="journal article" date="2018" name="PLoS ONE">
        <title>The draft genome of Kipferlia bialata reveals reductive genome evolution in fornicate parasites.</title>
        <authorList>
            <person name="Tanifuji G."/>
            <person name="Takabayashi S."/>
            <person name="Kume K."/>
            <person name="Takagi M."/>
            <person name="Nakayama T."/>
            <person name="Kamikawa R."/>
            <person name="Inagaki Y."/>
            <person name="Hashimoto T."/>
        </authorList>
    </citation>
    <scope>NUCLEOTIDE SEQUENCE [LARGE SCALE GENOMIC DNA]</scope>
    <source>
        <strain evidence="8">NY0173</strain>
    </source>
</reference>
<evidence type="ECO:0000259" key="7">
    <source>
        <dbReference type="PROSITE" id="PS50811"/>
    </source>
</evidence>
<evidence type="ECO:0000256" key="1">
    <source>
        <dbReference type="ARBA" id="ARBA00004123"/>
    </source>
</evidence>
<evidence type="ECO:0000256" key="3">
    <source>
        <dbReference type="ARBA" id="ARBA00023125"/>
    </source>
</evidence>
<dbReference type="GO" id="GO:0003700">
    <property type="term" value="F:DNA-binding transcription factor activity"/>
    <property type="evidence" value="ECO:0007669"/>
    <property type="project" value="InterPro"/>
</dbReference>
<dbReference type="PANTHER" id="PTHR31221">
    <property type="entry name" value="WRKY TRANSCRIPTION FACTOR PROTEIN 1-RELATED"/>
    <property type="match status" value="1"/>
</dbReference>
<dbReference type="InterPro" id="IPR044810">
    <property type="entry name" value="WRKY_plant"/>
</dbReference>
<dbReference type="PANTHER" id="PTHR31221:SF193">
    <property type="entry name" value="WRKY TRANSCRIPTION FACTOR PROTEIN 1-RELATED"/>
    <property type="match status" value="1"/>
</dbReference>
<evidence type="ECO:0000256" key="5">
    <source>
        <dbReference type="ARBA" id="ARBA00023242"/>
    </source>
</evidence>
<comment type="subcellular location">
    <subcellularLocation>
        <location evidence="1">Nucleus</location>
    </subcellularLocation>
</comment>
<dbReference type="Gene3D" id="2.20.25.80">
    <property type="entry name" value="WRKY domain"/>
    <property type="match status" value="2"/>
</dbReference>
<accession>A0A9K3CRW0</accession>
<dbReference type="GO" id="GO:0005634">
    <property type="term" value="C:nucleus"/>
    <property type="evidence" value="ECO:0007669"/>
    <property type="project" value="UniProtKB-SubCell"/>
</dbReference>
<feature type="domain" description="WRKY" evidence="7">
    <location>
        <begin position="320"/>
        <end position="387"/>
    </location>
</feature>